<keyword evidence="1" id="KW-0238">DNA-binding</keyword>
<evidence type="ECO:0000313" key="5">
    <source>
        <dbReference type="EMBL" id="MFC7582050.1"/>
    </source>
</evidence>
<dbReference type="Gene3D" id="4.10.320.10">
    <property type="entry name" value="E3-binding domain"/>
    <property type="match status" value="1"/>
</dbReference>
<evidence type="ECO:0000256" key="1">
    <source>
        <dbReference type="ARBA" id="ARBA00023125"/>
    </source>
</evidence>
<comment type="caution">
    <text evidence="5">The sequence shown here is derived from an EMBL/GenBank/DDBJ whole genome shotgun (WGS) entry which is preliminary data.</text>
</comment>
<feature type="region of interest" description="Disordered" evidence="2">
    <location>
        <begin position="53"/>
        <end position="76"/>
    </location>
</feature>
<evidence type="ECO:0000256" key="2">
    <source>
        <dbReference type="SAM" id="MobiDB-lite"/>
    </source>
</evidence>
<protein>
    <submittedName>
        <fullName evidence="5">Lsr2 family protein</fullName>
    </submittedName>
</protein>
<evidence type="ECO:0000259" key="3">
    <source>
        <dbReference type="Pfam" id="PF11774"/>
    </source>
</evidence>
<sequence>MKQTKTVLIDDIDGSQADRTISFSFNKTSYEIDLSEAHAKEMLEDLEKWQSHARQVGRGGRVARSPRPAGGARNSESALIRAWAHENGIEVSDRGRIPASVTEQYHEAVK</sequence>
<dbReference type="RefSeq" id="WP_380975861.1">
    <property type="nucleotide sequence ID" value="NZ_JBHTEF010000001.1"/>
</dbReference>
<dbReference type="EMBL" id="JBHTEF010000001">
    <property type="protein sequence ID" value="MFC7582050.1"/>
    <property type="molecule type" value="Genomic_DNA"/>
</dbReference>
<organism evidence="5 6">
    <name type="scientific">Schaalia naturae</name>
    <dbReference type="NCBI Taxonomy" id="635203"/>
    <lineage>
        <taxon>Bacteria</taxon>
        <taxon>Bacillati</taxon>
        <taxon>Actinomycetota</taxon>
        <taxon>Actinomycetes</taxon>
        <taxon>Actinomycetales</taxon>
        <taxon>Actinomycetaceae</taxon>
        <taxon>Schaalia</taxon>
    </lineage>
</organism>
<reference evidence="6" key="1">
    <citation type="journal article" date="2019" name="Int. J. Syst. Evol. Microbiol.">
        <title>The Global Catalogue of Microorganisms (GCM) 10K type strain sequencing project: providing services to taxonomists for standard genome sequencing and annotation.</title>
        <authorList>
            <consortium name="The Broad Institute Genomics Platform"/>
            <consortium name="The Broad Institute Genome Sequencing Center for Infectious Disease"/>
            <person name="Wu L."/>
            <person name="Ma J."/>
        </authorList>
    </citation>
    <scope>NUCLEOTIDE SEQUENCE [LARGE SCALE GENOMIC DNA]</scope>
    <source>
        <strain evidence="6">CCUG 56698</strain>
    </source>
</reference>
<dbReference type="Pfam" id="PF23359">
    <property type="entry name" value="Lsr2_DNA-bd"/>
    <property type="match status" value="1"/>
</dbReference>
<dbReference type="InterPro" id="IPR024412">
    <property type="entry name" value="Lsr2_dim_dom"/>
</dbReference>
<proteinExistence type="predicted"/>
<dbReference type="Gene3D" id="3.30.60.230">
    <property type="entry name" value="Lsr2, dimerization domain"/>
    <property type="match status" value="1"/>
</dbReference>
<evidence type="ECO:0000259" key="4">
    <source>
        <dbReference type="Pfam" id="PF23359"/>
    </source>
</evidence>
<dbReference type="InterPro" id="IPR036625">
    <property type="entry name" value="E3-bd_dom_sf"/>
</dbReference>
<name>A0ABW2SQ68_9ACTO</name>
<gene>
    <name evidence="5" type="ORF">ACFQWG_12680</name>
</gene>
<dbReference type="Proteomes" id="UP001596527">
    <property type="component" value="Unassembled WGS sequence"/>
</dbReference>
<dbReference type="InterPro" id="IPR055370">
    <property type="entry name" value="Lsr2_DNA-bd"/>
</dbReference>
<evidence type="ECO:0000313" key="6">
    <source>
        <dbReference type="Proteomes" id="UP001596527"/>
    </source>
</evidence>
<feature type="domain" description="Lsr2 DNA-binding" evidence="4">
    <location>
        <begin position="74"/>
        <end position="108"/>
    </location>
</feature>
<dbReference type="Pfam" id="PF11774">
    <property type="entry name" value="Lsr2"/>
    <property type="match status" value="1"/>
</dbReference>
<dbReference type="InterPro" id="IPR042261">
    <property type="entry name" value="Lsr2-like_dimerization"/>
</dbReference>
<accession>A0ABW2SQ68</accession>
<keyword evidence="6" id="KW-1185">Reference proteome</keyword>
<feature type="domain" description="Lsr2 dimerization" evidence="3">
    <location>
        <begin position="2"/>
        <end position="57"/>
    </location>
</feature>